<feature type="compositionally biased region" description="Basic and acidic residues" evidence="1">
    <location>
        <begin position="147"/>
        <end position="156"/>
    </location>
</feature>
<name>A0A2S7T9S2_9FLAO</name>
<organism evidence="2 3">
    <name type="scientific">Aureicoccus marinus</name>
    <dbReference type="NCBI Taxonomy" id="754435"/>
    <lineage>
        <taxon>Bacteria</taxon>
        <taxon>Pseudomonadati</taxon>
        <taxon>Bacteroidota</taxon>
        <taxon>Flavobacteriia</taxon>
        <taxon>Flavobacteriales</taxon>
        <taxon>Flavobacteriaceae</taxon>
        <taxon>Aureicoccus</taxon>
    </lineage>
</organism>
<gene>
    <name evidence="2" type="ORF">BST99_11730</name>
</gene>
<keyword evidence="2" id="KW-0238">DNA-binding</keyword>
<accession>A0A2S7T9S2</accession>
<sequence>MKPNEFLIPFQGLKQGKHEFAYQLGNEFFEQFDYQEFESCKIDVKIDLNKTSTMLEFDIHGQGTVEVPCDLTQELYDQPVSGELSLVVKFGEEFNDEDDELLVLPHGEHQVDLSQYVYEMLVLAVPLKRIHPGVEDGTLESDILDKLEELEPGENKTDDDESDPRWDDLKKLLTDK</sequence>
<dbReference type="OrthoDB" id="1524821at2"/>
<evidence type="ECO:0000313" key="2">
    <source>
        <dbReference type="EMBL" id="PQJ16298.1"/>
    </source>
</evidence>
<evidence type="ECO:0000256" key="1">
    <source>
        <dbReference type="SAM" id="MobiDB-lite"/>
    </source>
</evidence>
<dbReference type="AlphaFoldDB" id="A0A2S7T9S2"/>
<reference evidence="3" key="1">
    <citation type="submission" date="2016-11" db="EMBL/GenBank/DDBJ databases">
        <title>Trade-off between light-utilization and light-protection in marine flavobacteria.</title>
        <authorList>
            <person name="Kumagai Y."/>
            <person name="Yoshizawa S."/>
            <person name="Kogure K."/>
        </authorList>
    </citation>
    <scope>NUCLEOTIDE SEQUENCE [LARGE SCALE GENOMIC DNA]</scope>
    <source>
        <strain evidence="3">SG-18</strain>
    </source>
</reference>
<evidence type="ECO:0000313" key="3">
    <source>
        <dbReference type="Proteomes" id="UP000239366"/>
    </source>
</evidence>
<protein>
    <submittedName>
        <fullName evidence="2">DNA-binding protein</fullName>
    </submittedName>
</protein>
<keyword evidence="3" id="KW-1185">Reference proteome</keyword>
<dbReference type="GO" id="GO:0003677">
    <property type="term" value="F:DNA binding"/>
    <property type="evidence" value="ECO:0007669"/>
    <property type="project" value="UniProtKB-KW"/>
</dbReference>
<feature type="compositionally biased region" description="Basic and acidic residues" evidence="1">
    <location>
        <begin position="163"/>
        <end position="176"/>
    </location>
</feature>
<dbReference type="InterPro" id="IPR003772">
    <property type="entry name" value="YceD"/>
</dbReference>
<dbReference type="EMBL" id="MQVX01000001">
    <property type="protein sequence ID" value="PQJ16298.1"/>
    <property type="molecule type" value="Genomic_DNA"/>
</dbReference>
<feature type="region of interest" description="Disordered" evidence="1">
    <location>
        <begin position="147"/>
        <end position="176"/>
    </location>
</feature>
<proteinExistence type="predicted"/>
<dbReference type="Pfam" id="PF02620">
    <property type="entry name" value="YceD"/>
    <property type="match status" value="1"/>
</dbReference>
<dbReference type="RefSeq" id="WP_105001973.1">
    <property type="nucleotide sequence ID" value="NZ_MQVX01000001.1"/>
</dbReference>
<comment type="caution">
    <text evidence="2">The sequence shown here is derived from an EMBL/GenBank/DDBJ whole genome shotgun (WGS) entry which is preliminary data.</text>
</comment>
<dbReference type="Proteomes" id="UP000239366">
    <property type="component" value="Unassembled WGS sequence"/>
</dbReference>